<accession>A0A1C7LYQ8</accession>
<sequence length="81" mass="8820">MYFITLLGFDYKYIRPKLGCQAMMASSSIPAHTKLPLLKPCSSSCMASQNMSDATITSYLPGRTAESHCLLMINEGLAGQL</sequence>
<proteinExistence type="predicted"/>
<dbReference type="AlphaFoldDB" id="A0A1C7LYQ8"/>
<dbReference type="EMBL" id="LUGG01000015">
    <property type="protein sequence ID" value="OBZ69830.1"/>
    <property type="molecule type" value="Genomic_DNA"/>
</dbReference>
<gene>
    <name evidence="1" type="ORF">A0H81_10290</name>
</gene>
<evidence type="ECO:0000313" key="2">
    <source>
        <dbReference type="Proteomes" id="UP000092993"/>
    </source>
</evidence>
<dbReference type="Proteomes" id="UP000092993">
    <property type="component" value="Unassembled WGS sequence"/>
</dbReference>
<comment type="caution">
    <text evidence="1">The sequence shown here is derived from an EMBL/GenBank/DDBJ whole genome shotgun (WGS) entry which is preliminary data.</text>
</comment>
<organism evidence="1 2">
    <name type="scientific">Grifola frondosa</name>
    <name type="common">Maitake</name>
    <name type="synonym">Polyporus frondosus</name>
    <dbReference type="NCBI Taxonomy" id="5627"/>
    <lineage>
        <taxon>Eukaryota</taxon>
        <taxon>Fungi</taxon>
        <taxon>Dikarya</taxon>
        <taxon>Basidiomycota</taxon>
        <taxon>Agaricomycotina</taxon>
        <taxon>Agaricomycetes</taxon>
        <taxon>Polyporales</taxon>
        <taxon>Grifolaceae</taxon>
        <taxon>Grifola</taxon>
    </lineage>
</organism>
<name>A0A1C7LYQ8_GRIFR</name>
<evidence type="ECO:0000313" key="1">
    <source>
        <dbReference type="EMBL" id="OBZ69830.1"/>
    </source>
</evidence>
<reference evidence="1 2" key="1">
    <citation type="submission" date="2016-03" db="EMBL/GenBank/DDBJ databases">
        <title>Whole genome sequencing of Grifola frondosa 9006-11.</title>
        <authorList>
            <person name="Min B."/>
            <person name="Park H."/>
            <person name="Kim J.-G."/>
            <person name="Cho H."/>
            <person name="Oh Y.-L."/>
            <person name="Kong W.-S."/>
            <person name="Choi I.-G."/>
        </authorList>
    </citation>
    <scope>NUCLEOTIDE SEQUENCE [LARGE SCALE GENOMIC DNA]</scope>
    <source>
        <strain evidence="1 2">9006-11</strain>
    </source>
</reference>
<keyword evidence="2" id="KW-1185">Reference proteome</keyword>
<protein>
    <submittedName>
        <fullName evidence="1">Uncharacterized protein</fullName>
    </submittedName>
</protein>